<dbReference type="Gene3D" id="3.10.129.10">
    <property type="entry name" value="Hotdog Thioesterase"/>
    <property type="match status" value="1"/>
</dbReference>
<reference evidence="1 2" key="1">
    <citation type="submission" date="2022-12" db="EMBL/GenBank/DDBJ databases">
        <title>Dasania phycosphaerae sp. nov., isolated from particulate material of the south coast of Korea.</title>
        <authorList>
            <person name="Jiang Y."/>
        </authorList>
    </citation>
    <scope>NUCLEOTIDE SEQUENCE [LARGE SCALE GENOMIC DNA]</scope>
    <source>
        <strain evidence="1 2">GY-19</strain>
    </source>
</reference>
<dbReference type="RefSeq" id="WP_258329987.1">
    <property type="nucleotide sequence ID" value="NZ_JAPTGG010000001.1"/>
</dbReference>
<dbReference type="Pfam" id="PF13279">
    <property type="entry name" value="4HBT_2"/>
    <property type="match status" value="1"/>
</dbReference>
<sequence length="137" mass="15570">MHHLLNGVVHPWLCDMMGHFTTRHYMAMFDDASYQLMAEAVGWDRNDPQWQGRGWADVRHEIEYVGELRAGDLLTVSGGIKTIGNSSLTISFVMTNKLTGQLAATMTSKSVYFDLDARRATPITELMRERMQGYLID</sequence>
<evidence type="ECO:0000313" key="2">
    <source>
        <dbReference type="Proteomes" id="UP001069090"/>
    </source>
</evidence>
<proteinExistence type="predicted"/>
<dbReference type="InterPro" id="IPR029069">
    <property type="entry name" value="HotDog_dom_sf"/>
</dbReference>
<dbReference type="Proteomes" id="UP001069090">
    <property type="component" value="Unassembled WGS sequence"/>
</dbReference>
<dbReference type="SUPFAM" id="SSF54637">
    <property type="entry name" value="Thioesterase/thiol ester dehydrase-isomerase"/>
    <property type="match status" value="1"/>
</dbReference>
<dbReference type="PANTHER" id="PTHR31793:SF2">
    <property type="entry name" value="BLR1345 PROTEIN"/>
    <property type="match status" value="1"/>
</dbReference>
<organism evidence="1 2">
    <name type="scientific">Dasania phycosphaerae</name>
    <dbReference type="NCBI Taxonomy" id="2950436"/>
    <lineage>
        <taxon>Bacteria</taxon>
        <taxon>Pseudomonadati</taxon>
        <taxon>Pseudomonadota</taxon>
        <taxon>Gammaproteobacteria</taxon>
        <taxon>Cellvibrionales</taxon>
        <taxon>Spongiibacteraceae</taxon>
        <taxon>Dasania</taxon>
    </lineage>
</organism>
<dbReference type="CDD" id="cd00586">
    <property type="entry name" value="4HBT"/>
    <property type="match status" value="1"/>
</dbReference>
<evidence type="ECO:0000313" key="1">
    <source>
        <dbReference type="EMBL" id="MCZ0863840.1"/>
    </source>
</evidence>
<dbReference type="EMBL" id="JAPTGG010000001">
    <property type="protein sequence ID" value="MCZ0863840.1"/>
    <property type="molecule type" value="Genomic_DNA"/>
</dbReference>
<dbReference type="InterPro" id="IPR050563">
    <property type="entry name" value="4-hydroxybenzoyl-CoA_TE"/>
</dbReference>
<name>A0A9J6RHU9_9GAMM</name>
<accession>A0A9J6RHU9</accession>
<dbReference type="AlphaFoldDB" id="A0A9J6RHU9"/>
<dbReference type="PANTHER" id="PTHR31793">
    <property type="entry name" value="4-HYDROXYBENZOYL-COA THIOESTERASE FAMILY MEMBER"/>
    <property type="match status" value="1"/>
</dbReference>
<gene>
    <name evidence="1" type="ORF">O0V09_01430</name>
</gene>
<comment type="caution">
    <text evidence="1">The sequence shown here is derived from an EMBL/GenBank/DDBJ whole genome shotgun (WGS) entry which is preliminary data.</text>
</comment>
<keyword evidence="2" id="KW-1185">Reference proteome</keyword>
<protein>
    <submittedName>
        <fullName evidence="1">Acyl-CoA thioesterase</fullName>
    </submittedName>
</protein>
<dbReference type="GO" id="GO:0047617">
    <property type="term" value="F:fatty acyl-CoA hydrolase activity"/>
    <property type="evidence" value="ECO:0007669"/>
    <property type="project" value="TreeGrafter"/>
</dbReference>